<comment type="caution">
    <text evidence="1">The sequence shown here is derived from an EMBL/GenBank/DDBJ whole genome shotgun (WGS) entry which is preliminary data.</text>
</comment>
<evidence type="ECO:0000313" key="1">
    <source>
        <dbReference type="EMBL" id="GGH35192.1"/>
    </source>
</evidence>
<protein>
    <submittedName>
        <fullName evidence="1">Uncharacterized protein</fullName>
    </submittedName>
</protein>
<dbReference type="EMBL" id="BMFT01000003">
    <property type="protein sequence ID" value="GGH35192.1"/>
    <property type="molecule type" value="Genomic_DNA"/>
</dbReference>
<proteinExistence type="predicted"/>
<name>A0ABQ1YRS7_9BACL</name>
<gene>
    <name evidence="1" type="ORF">GCM10008013_41360</name>
</gene>
<accession>A0ABQ1YRS7</accession>
<reference evidence="2" key="1">
    <citation type="journal article" date="2019" name="Int. J. Syst. Evol. Microbiol.">
        <title>The Global Catalogue of Microorganisms (GCM) 10K type strain sequencing project: providing services to taxonomists for standard genome sequencing and annotation.</title>
        <authorList>
            <consortium name="The Broad Institute Genomics Platform"/>
            <consortium name="The Broad Institute Genome Sequencing Center for Infectious Disease"/>
            <person name="Wu L."/>
            <person name="Ma J."/>
        </authorList>
    </citation>
    <scope>NUCLEOTIDE SEQUENCE [LARGE SCALE GENOMIC DNA]</scope>
    <source>
        <strain evidence="2">CGMCC 1.12769</strain>
    </source>
</reference>
<organism evidence="1 2">
    <name type="scientific">Paenibacillus segetis</name>
    <dbReference type="NCBI Taxonomy" id="1325360"/>
    <lineage>
        <taxon>Bacteria</taxon>
        <taxon>Bacillati</taxon>
        <taxon>Bacillota</taxon>
        <taxon>Bacilli</taxon>
        <taxon>Bacillales</taxon>
        <taxon>Paenibacillaceae</taxon>
        <taxon>Paenibacillus</taxon>
    </lineage>
</organism>
<keyword evidence="2" id="KW-1185">Reference proteome</keyword>
<evidence type="ECO:0000313" key="2">
    <source>
        <dbReference type="Proteomes" id="UP000659344"/>
    </source>
</evidence>
<sequence>MPGYNRTPKYCFSKKAKVDCAIYRASYLNHGEASEFCLYEDQGLLSNQGYSYETVSPFLLEPPTAKIEDGRLDRDGVGYKCQIIPEQQAVSYPFLLKVKEMLEHCFPFFGLERNHNMPCTLRIGRINLSGKNGFF</sequence>
<dbReference type="Proteomes" id="UP000659344">
    <property type="component" value="Unassembled WGS sequence"/>
</dbReference>